<keyword evidence="5" id="KW-0830">Ubiquinone</keyword>
<comment type="catalytic activity">
    <reaction evidence="5">
        <text>a quinone + NADH + 5 H(+)(in) = a quinol + NAD(+) + 4 H(+)(out)</text>
        <dbReference type="Rhea" id="RHEA:57888"/>
        <dbReference type="ChEBI" id="CHEBI:15378"/>
        <dbReference type="ChEBI" id="CHEBI:24646"/>
        <dbReference type="ChEBI" id="CHEBI:57540"/>
        <dbReference type="ChEBI" id="CHEBI:57945"/>
        <dbReference type="ChEBI" id="CHEBI:132124"/>
    </reaction>
</comment>
<dbReference type="HAMAP" id="MF_00445">
    <property type="entry name" value="NDH1_NuoN_1"/>
    <property type="match status" value="1"/>
</dbReference>
<keyword evidence="5" id="KW-1003">Cell membrane</keyword>
<protein>
    <recommendedName>
        <fullName evidence="5">NADH-quinone oxidoreductase subunit N</fullName>
        <ecNumber evidence="5">7.1.1.-</ecNumber>
    </recommendedName>
    <alternativeName>
        <fullName evidence="5">NADH dehydrogenase I subunit N</fullName>
    </alternativeName>
    <alternativeName>
        <fullName evidence="5">NDH-1 subunit N</fullName>
    </alternativeName>
</protein>
<dbReference type="GO" id="GO:0005886">
    <property type="term" value="C:plasma membrane"/>
    <property type="evidence" value="ECO:0007669"/>
    <property type="project" value="UniProtKB-SubCell"/>
</dbReference>
<feature type="transmembrane region" description="Helical" evidence="5">
    <location>
        <begin position="321"/>
        <end position="339"/>
    </location>
</feature>
<feature type="transmembrane region" description="Helical" evidence="5">
    <location>
        <begin position="155"/>
        <end position="178"/>
    </location>
</feature>
<name>A0AAU7E8A6_9BACT</name>
<feature type="transmembrane region" description="Helical" evidence="5">
    <location>
        <begin position="126"/>
        <end position="143"/>
    </location>
</feature>
<organism evidence="8">
    <name type="scientific">Campylobacter sp. CCS1377</name>
    <dbReference type="NCBI Taxonomy" id="3158229"/>
    <lineage>
        <taxon>Bacteria</taxon>
        <taxon>Pseudomonadati</taxon>
        <taxon>Campylobacterota</taxon>
        <taxon>Epsilonproteobacteria</taxon>
        <taxon>Campylobacterales</taxon>
        <taxon>Campylobacteraceae</taxon>
        <taxon>Campylobacter</taxon>
    </lineage>
</organism>
<feature type="transmembrane region" description="Helical" evidence="5">
    <location>
        <begin position="103"/>
        <end position="120"/>
    </location>
</feature>
<feature type="transmembrane region" description="Helical" evidence="5">
    <location>
        <begin position="260"/>
        <end position="281"/>
    </location>
</feature>
<sequence>MLNNIDFQILNIPLAFPVLVLVMGAIILLLCSAFKNLHRSFYVAFSLIFLVFSFALMYFEDFSTNSYAFFETLQTDSLALGAQKIILIFSAFYVLMDVKQKQGEFYALLLFIAASLMLMVSSSNLILIFIGLESSSLALYTLIAMRGTRNAISSAIKYFSVAAVGSGFFVLACALIYMKTGSLAINKAMQNSNDVLTIGAFAMMLVIAGVKLSLMPFHFWLKDVYYASNANLVAFISVVPKIAMVAFVCRLFAFVPQANFIYVVMIFASFSMLISSIVALSQNDVKKMLAYSSISHSSFALMALIPILSDYEFFSSSLDSVMAYWTLFAFANYGTFLLLSLTKSSSYDALAALFKFKPVLALLLGIFVLSLAGIPPFGVFWGKVMIMLRSIEAGYWYLALIMALSSALIVFAYFKIIIYAFFKKNLGFEGVEKLQMSQILVLTLSLIASLFYVLIL</sequence>
<feature type="transmembrane region" description="Helical" evidence="5">
    <location>
        <begin position="434"/>
        <end position="455"/>
    </location>
</feature>
<keyword evidence="5" id="KW-1278">Translocase</keyword>
<keyword evidence="2 5" id="KW-0812">Transmembrane</keyword>
<comment type="subcellular location">
    <subcellularLocation>
        <location evidence="5">Cell membrane</location>
        <topology evidence="5">Multi-pass membrane protein</topology>
    </subcellularLocation>
    <subcellularLocation>
        <location evidence="1">Endomembrane system</location>
        <topology evidence="1">Multi-pass membrane protein</topology>
    </subcellularLocation>
    <subcellularLocation>
        <location evidence="6">Membrane</location>
        <topology evidence="6">Multi-pass membrane protein</topology>
    </subcellularLocation>
</comment>
<feature type="transmembrane region" description="Helical" evidence="5">
    <location>
        <begin position="394"/>
        <end position="422"/>
    </location>
</feature>
<dbReference type="InterPro" id="IPR001750">
    <property type="entry name" value="ND/Mrp_TM"/>
</dbReference>
<keyword evidence="5" id="KW-0874">Quinone</keyword>
<comment type="subunit">
    <text evidence="5">NDH-1 is composed of 14 different subunits. Subunits NuoA, H, J, K, L, M, N constitute the membrane sector of the complex.</text>
</comment>
<keyword evidence="4 5" id="KW-0472">Membrane</keyword>
<feature type="transmembrane region" description="Helical" evidence="5">
    <location>
        <begin position="288"/>
        <end position="309"/>
    </location>
</feature>
<dbReference type="PANTHER" id="PTHR22773">
    <property type="entry name" value="NADH DEHYDROGENASE"/>
    <property type="match status" value="1"/>
</dbReference>
<feature type="transmembrane region" description="Helical" evidence="5">
    <location>
        <begin position="198"/>
        <end position="220"/>
    </location>
</feature>
<dbReference type="GO" id="GO:0050136">
    <property type="term" value="F:NADH dehydrogenase (quinone) (non-electrogenic) activity"/>
    <property type="evidence" value="ECO:0007669"/>
    <property type="project" value="UniProtKB-UniRule"/>
</dbReference>
<dbReference type="GO" id="GO:0048038">
    <property type="term" value="F:quinone binding"/>
    <property type="evidence" value="ECO:0007669"/>
    <property type="project" value="UniProtKB-KW"/>
</dbReference>
<dbReference type="RefSeq" id="WP_134238349.1">
    <property type="nucleotide sequence ID" value="NZ_CP155620.1"/>
</dbReference>
<dbReference type="InterPro" id="IPR010096">
    <property type="entry name" value="NADH-Q_OxRdtase_suN/2"/>
</dbReference>
<evidence type="ECO:0000256" key="3">
    <source>
        <dbReference type="ARBA" id="ARBA00022989"/>
    </source>
</evidence>
<dbReference type="EMBL" id="CP155620">
    <property type="protein sequence ID" value="XBJ29443.1"/>
    <property type="molecule type" value="Genomic_DNA"/>
</dbReference>
<dbReference type="GO" id="GO:0042773">
    <property type="term" value="P:ATP synthesis coupled electron transport"/>
    <property type="evidence" value="ECO:0007669"/>
    <property type="project" value="InterPro"/>
</dbReference>
<keyword evidence="3 5" id="KW-1133">Transmembrane helix</keyword>
<feature type="transmembrane region" description="Helical" evidence="5">
    <location>
        <begin position="12"/>
        <end position="34"/>
    </location>
</feature>
<dbReference type="Pfam" id="PF00361">
    <property type="entry name" value="Proton_antipo_M"/>
    <property type="match status" value="1"/>
</dbReference>
<keyword evidence="5" id="KW-0813">Transport</keyword>
<evidence type="ECO:0000256" key="1">
    <source>
        <dbReference type="ARBA" id="ARBA00004127"/>
    </source>
</evidence>
<accession>A0AAU7E8A6</accession>
<dbReference type="GO" id="GO:0008137">
    <property type="term" value="F:NADH dehydrogenase (ubiquinone) activity"/>
    <property type="evidence" value="ECO:0007669"/>
    <property type="project" value="InterPro"/>
</dbReference>
<evidence type="ECO:0000313" key="8">
    <source>
        <dbReference type="EMBL" id="XBJ29443.1"/>
    </source>
</evidence>
<evidence type="ECO:0000256" key="5">
    <source>
        <dbReference type="HAMAP-Rule" id="MF_00445"/>
    </source>
</evidence>
<dbReference type="EC" id="7.1.1.-" evidence="5"/>
<proteinExistence type="inferred from homology"/>
<evidence type="ECO:0000256" key="4">
    <source>
        <dbReference type="ARBA" id="ARBA00023136"/>
    </source>
</evidence>
<dbReference type="GO" id="GO:0012505">
    <property type="term" value="C:endomembrane system"/>
    <property type="evidence" value="ECO:0007669"/>
    <property type="project" value="UniProtKB-SubCell"/>
</dbReference>
<evidence type="ECO:0000256" key="6">
    <source>
        <dbReference type="RuleBase" id="RU000320"/>
    </source>
</evidence>
<reference evidence="8" key="1">
    <citation type="submission" date="2024-05" db="EMBL/GenBank/DDBJ databases">
        <title>Campylobacter coli isolated from environmental waters in Slovenia.</title>
        <authorList>
            <person name="Zautner A.E."/>
            <person name="Bunk B."/>
            <person name="Riedel T."/>
            <person name="Sproeer C."/>
        </authorList>
    </citation>
    <scope>NUCLEOTIDE SEQUENCE</scope>
    <source>
        <strain evidence="8">CCS1377</strain>
    </source>
</reference>
<comment type="function">
    <text evidence="5">NDH-1 shuttles electrons from NADH, via FMN and iron-sulfur (Fe-S) centers, to quinones in the respiratory chain. The immediate electron acceptor for the enzyme in this species is believed to be ubiquinone. Couples the redox reaction to proton translocation (for every two electrons transferred, four hydrogen ions are translocated across the cytoplasmic membrane), and thus conserves the redox energy in a proton gradient.</text>
</comment>
<comment type="similarity">
    <text evidence="5">Belongs to the complex I subunit 2 family.</text>
</comment>
<feature type="transmembrane region" description="Helical" evidence="5">
    <location>
        <begin position="232"/>
        <end position="254"/>
    </location>
</feature>
<gene>
    <name evidence="5" type="primary">nuoN</name>
    <name evidence="8" type="ORF">AAH949_01000</name>
</gene>
<feature type="transmembrane region" description="Helical" evidence="5">
    <location>
        <begin position="41"/>
        <end position="59"/>
    </location>
</feature>
<evidence type="ECO:0000259" key="7">
    <source>
        <dbReference type="Pfam" id="PF00361"/>
    </source>
</evidence>
<evidence type="ECO:0000256" key="2">
    <source>
        <dbReference type="ARBA" id="ARBA00022692"/>
    </source>
</evidence>
<feature type="domain" description="NADH:quinone oxidoreductase/Mrp antiporter transmembrane" evidence="7">
    <location>
        <begin position="122"/>
        <end position="407"/>
    </location>
</feature>
<keyword evidence="5" id="KW-0520">NAD</keyword>
<feature type="transmembrane region" description="Helical" evidence="5">
    <location>
        <begin position="359"/>
        <end position="382"/>
    </location>
</feature>
<feature type="transmembrane region" description="Helical" evidence="5">
    <location>
        <begin position="79"/>
        <end position="96"/>
    </location>
</feature>
<dbReference type="AlphaFoldDB" id="A0AAU7E8A6"/>